<sequence>MDVLMVISPKTYRSGSSLPLPFEASGNFALEIGHLLPLQPHVDRSRATSTHSLWVFVTARFQFVLFAPLIDSQSTISH</sequence>
<dbReference type="Proteomes" id="UP000095287">
    <property type="component" value="Unplaced"/>
</dbReference>
<organism evidence="1 2">
    <name type="scientific">Steinernema glaseri</name>
    <dbReference type="NCBI Taxonomy" id="37863"/>
    <lineage>
        <taxon>Eukaryota</taxon>
        <taxon>Metazoa</taxon>
        <taxon>Ecdysozoa</taxon>
        <taxon>Nematoda</taxon>
        <taxon>Chromadorea</taxon>
        <taxon>Rhabditida</taxon>
        <taxon>Tylenchina</taxon>
        <taxon>Panagrolaimomorpha</taxon>
        <taxon>Strongyloidoidea</taxon>
        <taxon>Steinernematidae</taxon>
        <taxon>Steinernema</taxon>
    </lineage>
</organism>
<accession>A0A1I7YQH0</accession>
<name>A0A1I7YQH0_9BILA</name>
<proteinExistence type="predicted"/>
<evidence type="ECO:0000313" key="2">
    <source>
        <dbReference type="WBParaSite" id="L893_g18678.t1"/>
    </source>
</evidence>
<keyword evidence="1" id="KW-1185">Reference proteome</keyword>
<dbReference type="AlphaFoldDB" id="A0A1I7YQH0"/>
<dbReference type="WBParaSite" id="L893_g18678.t1">
    <property type="protein sequence ID" value="L893_g18678.t1"/>
    <property type="gene ID" value="L893_g18678"/>
</dbReference>
<evidence type="ECO:0000313" key="1">
    <source>
        <dbReference type="Proteomes" id="UP000095287"/>
    </source>
</evidence>
<reference evidence="2" key="1">
    <citation type="submission" date="2016-11" db="UniProtKB">
        <authorList>
            <consortium name="WormBaseParasite"/>
        </authorList>
    </citation>
    <scope>IDENTIFICATION</scope>
</reference>
<protein>
    <submittedName>
        <fullName evidence="2">Uncharacterized protein</fullName>
    </submittedName>
</protein>